<dbReference type="Proteomes" id="UP001190465">
    <property type="component" value="Chromosome"/>
</dbReference>
<proteinExistence type="predicted"/>
<gene>
    <name evidence="1" type="ORF">MU0053_002905</name>
</gene>
<protein>
    <submittedName>
        <fullName evidence="1">Uncharacterized protein</fullName>
    </submittedName>
</protein>
<organism evidence="1 2">
    <name type="scientific">[Mycobacterium] burgundiense</name>
    <dbReference type="NCBI Taxonomy" id="3064286"/>
    <lineage>
        <taxon>Bacteria</taxon>
        <taxon>Bacillati</taxon>
        <taxon>Actinomycetota</taxon>
        <taxon>Actinomycetes</taxon>
        <taxon>Mycobacteriales</taxon>
        <taxon>Mycobacteriaceae</taxon>
        <taxon>Mycolicibacterium</taxon>
    </lineage>
</organism>
<dbReference type="EMBL" id="OY726397">
    <property type="protein sequence ID" value="CAJ1505321.1"/>
    <property type="molecule type" value="Genomic_DNA"/>
</dbReference>
<keyword evidence="2" id="KW-1185">Reference proteome</keyword>
<sequence>MTSHHDETATGWRDLADQLTDEQLLQLEIYERRPPSPRMADPAARLWLARSMARSNLIQHLHAEIPLPADAADLDEVNNWQLWKGTYSRLYTAWSHIEDGLTVHVFGTQFADGRVERSITVEMPGPGMDARLARGCAAALLNAADLLDQFDGA</sequence>
<name>A0ABM9LV87_9MYCO</name>
<dbReference type="RefSeq" id="WP_308478346.1">
    <property type="nucleotide sequence ID" value="NZ_OY726397.1"/>
</dbReference>
<accession>A0ABM9LV87</accession>
<evidence type="ECO:0000313" key="1">
    <source>
        <dbReference type="EMBL" id="CAJ1505321.1"/>
    </source>
</evidence>
<evidence type="ECO:0000313" key="2">
    <source>
        <dbReference type="Proteomes" id="UP001190465"/>
    </source>
</evidence>
<reference evidence="1 2" key="1">
    <citation type="submission" date="2023-08" db="EMBL/GenBank/DDBJ databases">
        <authorList>
            <person name="Folkvardsen B D."/>
            <person name="Norman A."/>
        </authorList>
    </citation>
    <scope>NUCLEOTIDE SEQUENCE [LARGE SCALE GENOMIC DNA]</scope>
    <source>
        <strain evidence="1 2">Mu0053</strain>
    </source>
</reference>